<sequence>MGDRLSRRTLLGGAAAGALTFCLCGSATAREKAGWKVAIGLNGFQSGSRKYQKNYPIWEVLDFASREKFDGVELVADWPSGEYPASNEAARVRALRRLYDQYGLSIFSIQLGAPGAFDASAEVRRAWLDQFRDRARLARALGCSCVGLWPYGDLKGQSVDQGLAHLAASFREAGAIAADHGLLACFELEPPFPFNTEDHFQRILHGANHPALKGIYDPSHFDLISGATGRPEAMLERVGPANIGYLQFCDGDSTLRDGGTSKHLGCGDGHYDSARSLKILKDGGFRGWIMIDAWEVPDPYDASLKGKRAADRAWREG</sequence>
<dbReference type="Gene3D" id="3.20.20.150">
    <property type="entry name" value="Divalent-metal-dependent TIM barrel enzymes"/>
    <property type="match status" value="1"/>
</dbReference>
<dbReference type="RefSeq" id="WP_277862356.1">
    <property type="nucleotide sequence ID" value="NZ_JARRAG010000002.1"/>
</dbReference>
<dbReference type="InterPro" id="IPR036237">
    <property type="entry name" value="Xyl_isomerase-like_sf"/>
</dbReference>
<dbReference type="GO" id="GO:0016853">
    <property type="term" value="F:isomerase activity"/>
    <property type="evidence" value="ECO:0007669"/>
    <property type="project" value="UniProtKB-KW"/>
</dbReference>
<dbReference type="InterPro" id="IPR050312">
    <property type="entry name" value="IolE/XylAMocC-like"/>
</dbReference>
<proteinExistence type="predicted"/>
<dbReference type="EMBL" id="JARRAG010000002">
    <property type="protein sequence ID" value="MDG3006051.1"/>
    <property type="molecule type" value="Genomic_DNA"/>
</dbReference>
<accession>A0ABT6FEQ2</accession>
<protein>
    <submittedName>
        <fullName evidence="2">Sugar phosphate isomerase/epimerase</fullName>
    </submittedName>
</protein>
<evidence type="ECO:0000313" key="3">
    <source>
        <dbReference type="Proteomes" id="UP001216907"/>
    </source>
</evidence>
<keyword evidence="2" id="KW-0413">Isomerase</keyword>
<gene>
    <name evidence="2" type="ORF">PZE19_19940</name>
</gene>
<evidence type="ECO:0000313" key="2">
    <source>
        <dbReference type="EMBL" id="MDG3006051.1"/>
    </source>
</evidence>
<dbReference type="InterPro" id="IPR013022">
    <property type="entry name" value="Xyl_isomerase-like_TIM-brl"/>
</dbReference>
<feature type="domain" description="Xylose isomerase-like TIM barrel" evidence="1">
    <location>
        <begin position="62"/>
        <end position="304"/>
    </location>
</feature>
<organism evidence="2 3">
    <name type="scientific">Paludisphaera mucosa</name>
    <dbReference type="NCBI Taxonomy" id="3030827"/>
    <lineage>
        <taxon>Bacteria</taxon>
        <taxon>Pseudomonadati</taxon>
        <taxon>Planctomycetota</taxon>
        <taxon>Planctomycetia</taxon>
        <taxon>Isosphaerales</taxon>
        <taxon>Isosphaeraceae</taxon>
        <taxon>Paludisphaera</taxon>
    </lineage>
</organism>
<name>A0ABT6FEQ2_9BACT</name>
<dbReference type="PANTHER" id="PTHR12110">
    <property type="entry name" value="HYDROXYPYRUVATE ISOMERASE"/>
    <property type="match status" value="1"/>
</dbReference>
<dbReference type="PROSITE" id="PS51318">
    <property type="entry name" value="TAT"/>
    <property type="match status" value="1"/>
</dbReference>
<evidence type="ECO:0000259" key="1">
    <source>
        <dbReference type="Pfam" id="PF01261"/>
    </source>
</evidence>
<keyword evidence="3" id="KW-1185">Reference proteome</keyword>
<dbReference type="Pfam" id="PF01261">
    <property type="entry name" value="AP_endonuc_2"/>
    <property type="match status" value="1"/>
</dbReference>
<comment type="caution">
    <text evidence="2">The sequence shown here is derived from an EMBL/GenBank/DDBJ whole genome shotgun (WGS) entry which is preliminary data.</text>
</comment>
<dbReference type="Proteomes" id="UP001216907">
    <property type="component" value="Unassembled WGS sequence"/>
</dbReference>
<reference evidence="2 3" key="1">
    <citation type="submission" date="2023-03" db="EMBL/GenBank/DDBJ databases">
        <title>Paludisphaera mucosa sp. nov. a novel planctomycete from northern fen.</title>
        <authorList>
            <person name="Ivanova A."/>
        </authorList>
    </citation>
    <scope>NUCLEOTIDE SEQUENCE [LARGE SCALE GENOMIC DNA]</scope>
    <source>
        <strain evidence="2 3">Pla2</strain>
    </source>
</reference>
<dbReference type="SUPFAM" id="SSF51658">
    <property type="entry name" value="Xylose isomerase-like"/>
    <property type="match status" value="1"/>
</dbReference>
<dbReference type="InterPro" id="IPR006311">
    <property type="entry name" value="TAT_signal"/>
</dbReference>